<feature type="region of interest" description="Disordered" evidence="1">
    <location>
        <begin position="107"/>
        <end position="185"/>
    </location>
</feature>
<keyword evidence="2" id="KW-0732">Signal</keyword>
<evidence type="ECO:0000259" key="3">
    <source>
        <dbReference type="SMART" id="SM00198"/>
    </source>
</evidence>
<reference evidence="4 5" key="1">
    <citation type="journal article" date="2021" name="Environ. Microbiol.">
        <title>Gene family expansions and transcriptome signatures uncover fungal adaptations to wood decay.</title>
        <authorList>
            <person name="Hage H."/>
            <person name="Miyauchi S."/>
            <person name="Viragh M."/>
            <person name="Drula E."/>
            <person name="Min B."/>
            <person name="Chaduli D."/>
            <person name="Navarro D."/>
            <person name="Favel A."/>
            <person name="Norest M."/>
            <person name="Lesage-Meessen L."/>
            <person name="Balint B."/>
            <person name="Merenyi Z."/>
            <person name="de Eugenio L."/>
            <person name="Morin E."/>
            <person name="Martinez A.T."/>
            <person name="Baldrian P."/>
            <person name="Stursova M."/>
            <person name="Martinez M.J."/>
            <person name="Novotny C."/>
            <person name="Magnuson J.K."/>
            <person name="Spatafora J.W."/>
            <person name="Maurice S."/>
            <person name="Pangilinan J."/>
            <person name="Andreopoulos W."/>
            <person name="LaButti K."/>
            <person name="Hundley H."/>
            <person name="Na H."/>
            <person name="Kuo A."/>
            <person name="Barry K."/>
            <person name="Lipzen A."/>
            <person name="Henrissat B."/>
            <person name="Riley R."/>
            <person name="Ahrendt S."/>
            <person name="Nagy L.G."/>
            <person name="Grigoriev I.V."/>
            <person name="Martin F."/>
            <person name="Rosso M.N."/>
        </authorList>
    </citation>
    <scope>NUCLEOTIDE SEQUENCE [LARGE SCALE GENOMIC DNA]</scope>
    <source>
        <strain evidence="4 5">CIRM-BRFM 1785</strain>
    </source>
</reference>
<sequence length="322" mass="33589">MNRVLLLFLTVAVVLALVPEGLAGLVYGPGHRYHKRSDLKKRMAEAGHVLTPRYAGNVKRQSCRVRPSSAANSTIASVTQPAPSSSTQDSSTSVIVTTTSAFVQPEVVFSPSPSDPAPSPAVTTEEQQDPSPAPTTSTSEAPAPTTTTEAPPPSSTISSTTEAAPTTSASSSSGSSSGTSQSDIDKYLDDHNTVRAQHGASPLIWDDTLAAAAQQWANGCVFKHSGGTLGPYGENLAAGTGDSYGIDQAIQSWTDEVSQYNANSPEASHFTQVVWKASTKVGCAVQDCDGIFASSFGKAHYYVCEYSPQGNVIGEFAQNVQA</sequence>
<dbReference type="RefSeq" id="XP_047778002.1">
    <property type="nucleotide sequence ID" value="XM_047923949.1"/>
</dbReference>
<dbReference type="InterPro" id="IPR014044">
    <property type="entry name" value="CAP_dom"/>
</dbReference>
<keyword evidence="5" id="KW-1185">Reference proteome</keyword>
<dbReference type="SUPFAM" id="SSF55797">
    <property type="entry name" value="PR-1-like"/>
    <property type="match status" value="1"/>
</dbReference>
<feature type="compositionally biased region" description="Polar residues" evidence="1">
    <location>
        <begin position="69"/>
        <end position="78"/>
    </location>
</feature>
<feature type="signal peptide" evidence="2">
    <location>
        <begin position="1"/>
        <end position="16"/>
    </location>
</feature>
<dbReference type="InterPro" id="IPR001283">
    <property type="entry name" value="CRISP-related"/>
</dbReference>
<comment type="caution">
    <text evidence="4">The sequence shown here is derived from an EMBL/GenBank/DDBJ whole genome shotgun (WGS) entry which is preliminary data.</text>
</comment>
<dbReference type="Pfam" id="PF00188">
    <property type="entry name" value="CAP"/>
    <property type="match status" value="1"/>
</dbReference>
<dbReference type="GeneID" id="72004681"/>
<protein>
    <submittedName>
        <fullName evidence="4">CAP domain-containing protein</fullName>
    </submittedName>
</protein>
<dbReference type="PRINTS" id="PR00837">
    <property type="entry name" value="V5TPXLIKE"/>
</dbReference>
<accession>A0ABQ8KD98</accession>
<feature type="region of interest" description="Disordered" evidence="1">
    <location>
        <begin position="58"/>
        <end position="92"/>
    </location>
</feature>
<feature type="compositionally biased region" description="Low complexity" evidence="1">
    <location>
        <begin position="79"/>
        <end position="92"/>
    </location>
</feature>
<evidence type="ECO:0000256" key="1">
    <source>
        <dbReference type="SAM" id="MobiDB-lite"/>
    </source>
</evidence>
<evidence type="ECO:0000256" key="2">
    <source>
        <dbReference type="SAM" id="SignalP"/>
    </source>
</evidence>
<evidence type="ECO:0000313" key="5">
    <source>
        <dbReference type="Proteomes" id="UP000814176"/>
    </source>
</evidence>
<organism evidence="4 5">
    <name type="scientific">Rhodofomes roseus</name>
    <dbReference type="NCBI Taxonomy" id="34475"/>
    <lineage>
        <taxon>Eukaryota</taxon>
        <taxon>Fungi</taxon>
        <taxon>Dikarya</taxon>
        <taxon>Basidiomycota</taxon>
        <taxon>Agaricomycotina</taxon>
        <taxon>Agaricomycetes</taxon>
        <taxon>Polyporales</taxon>
        <taxon>Rhodofomes</taxon>
    </lineage>
</organism>
<dbReference type="EMBL" id="JADCUA010000012">
    <property type="protein sequence ID" value="KAH9835625.1"/>
    <property type="molecule type" value="Genomic_DNA"/>
</dbReference>
<feature type="chain" id="PRO_5045043532" evidence="2">
    <location>
        <begin position="17"/>
        <end position="322"/>
    </location>
</feature>
<dbReference type="PANTHER" id="PTHR10334">
    <property type="entry name" value="CYSTEINE-RICH SECRETORY PROTEIN-RELATED"/>
    <property type="match status" value="1"/>
</dbReference>
<proteinExistence type="predicted"/>
<dbReference type="InterPro" id="IPR035940">
    <property type="entry name" value="CAP_sf"/>
</dbReference>
<dbReference type="Gene3D" id="3.40.33.10">
    <property type="entry name" value="CAP"/>
    <property type="match status" value="1"/>
</dbReference>
<dbReference type="SMART" id="SM00198">
    <property type="entry name" value="SCP"/>
    <property type="match status" value="1"/>
</dbReference>
<feature type="compositionally biased region" description="Low complexity" evidence="1">
    <location>
        <begin position="134"/>
        <end position="180"/>
    </location>
</feature>
<feature type="domain" description="SCP" evidence="3">
    <location>
        <begin position="182"/>
        <end position="314"/>
    </location>
</feature>
<gene>
    <name evidence="4" type="ORF">C8Q71DRAFT_762833</name>
</gene>
<evidence type="ECO:0000313" key="4">
    <source>
        <dbReference type="EMBL" id="KAH9835625.1"/>
    </source>
</evidence>
<dbReference type="Proteomes" id="UP000814176">
    <property type="component" value="Unassembled WGS sequence"/>
</dbReference>
<name>A0ABQ8KD98_9APHY</name>